<keyword evidence="2" id="KW-1133">Transmembrane helix</keyword>
<reference evidence="3 4" key="1">
    <citation type="journal article" date="2018" name="Evol. Lett.">
        <title>Horizontal gene cluster transfer increased hallucinogenic mushroom diversity.</title>
        <authorList>
            <person name="Reynolds H.T."/>
            <person name="Vijayakumar V."/>
            <person name="Gluck-Thaler E."/>
            <person name="Korotkin H.B."/>
            <person name="Matheny P.B."/>
            <person name="Slot J.C."/>
        </authorList>
    </citation>
    <scope>NUCLEOTIDE SEQUENCE [LARGE SCALE GENOMIC DNA]</scope>
    <source>
        <strain evidence="3 4">2631</strain>
    </source>
</reference>
<evidence type="ECO:0000256" key="1">
    <source>
        <dbReference type="SAM" id="MobiDB-lite"/>
    </source>
</evidence>
<evidence type="ECO:0000313" key="3">
    <source>
        <dbReference type="EMBL" id="PPQ72178.1"/>
    </source>
</evidence>
<feature type="transmembrane region" description="Helical" evidence="2">
    <location>
        <begin position="20"/>
        <end position="39"/>
    </location>
</feature>
<keyword evidence="4" id="KW-1185">Reference proteome</keyword>
<gene>
    <name evidence="3" type="ORF">CVT25_008819</name>
</gene>
<proteinExistence type="predicted"/>
<dbReference type="OrthoDB" id="687730at2759"/>
<keyword evidence="2" id="KW-0812">Transmembrane</keyword>
<dbReference type="AlphaFoldDB" id="A0A409W116"/>
<comment type="caution">
    <text evidence="3">The sequence shown here is derived from an EMBL/GenBank/DDBJ whole genome shotgun (WGS) entry which is preliminary data.</text>
</comment>
<keyword evidence="2" id="KW-0472">Membrane</keyword>
<sequence length="184" mass="21433">MHKVALLMWEPWLSNSDHVYLNHAIHTFLFYSILLSYIAQRDGLRSHQARRRYGEAILADSHPHPRPSHSSNPINRNPPPPLEQHLPNTLPLPFKRRLGTEAHRPHESAHKDRKADKHDDCAWEKNRFFDDERLSSEGHEADPFEVKRDDIIVFGIDIMCADNKTIIHHKVTARVVCMFTMQDA</sequence>
<evidence type="ECO:0000313" key="4">
    <source>
        <dbReference type="Proteomes" id="UP000283269"/>
    </source>
</evidence>
<protein>
    <submittedName>
        <fullName evidence="3">Uncharacterized protein</fullName>
    </submittedName>
</protein>
<organism evidence="3 4">
    <name type="scientific">Psilocybe cyanescens</name>
    <dbReference type="NCBI Taxonomy" id="93625"/>
    <lineage>
        <taxon>Eukaryota</taxon>
        <taxon>Fungi</taxon>
        <taxon>Dikarya</taxon>
        <taxon>Basidiomycota</taxon>
        <taxon>Agaricomycotina</taxon>
        <taxon>Agaricomycetes</taxon>
        <taxon>Agaricomycetidae</taxon>
        <taxon>Agaricales</taxon>
        <taxon>Agaricineae</taxon>
        <taxon>Strophariaceae</taxon>
        <taxon>Psilocybe</taxon>
    </lineage>
</organism>
<dbReference type="Proteomes" id="UP000283269">
    <property type="component" value="Unassembled WGS sequence"/>
</dbReference>
<accession>A0A409W116</accession>
<feature type="region of interest" description="Disordered" evidence="1">
    <location>
        <begin position="58"/>
        <end position="90"/>
    </location>
</feature>
<dbReference type="InParanoid" id="A0A409W116"/>
<dbReference type="STRING" id="93625.A0A409W116"/>
<evidence type="ECO:0000256" key="2">
    <source>
        <dbReference type="SAM" id="Phobius"/>
    </source>
</evidence>
<name>A0A409W116_PSICY</name>
<dbReference type="EMBL" id="NHYD01003831">
    <property type="protein sequence ID" value="PPQ72178.1"/>
    <property type="molecule type" value="Genomic_DNA"/>
</dbReference>